<dbReference type="AlphaFoldDB" id="A0A848KQB5"/>
<protein>
    <submittedName>
        <fullName evidence="2">Uncharacterized protein</fullName>
    </submittedName>
</protein>
<organism evidence="2 3">
    <name type="scientific">Antrihabitans stalactiti</name>
    <dbReference type="NCBI Taxonomy" id="2584121"/>
    <lineage>
        <taxon>Bacteria</taxon>
        <taxon>Bacillati</taxon>
        <taxon>Actinomycetota</taxon>
        <taxon>Actinomycetes</taxon>
        <taxon>Mycobacteriales</taxon>
        <taxon>Nocardiaceae</taxon>
        <taxon>Antrihabitans</taxon>
    </lineage>
</organism>
<feature type="region of interest" description="Disordered" evidence="1">
    <location>
        <begin position="1"/>
        <end position="22"/>
    </location>
</feature>
<gene>
    <name evidence="2" type="ORF">FGL95_25870</name>
</gene>
<dbReference type="Proteomes" id="UP000535543">
    <property type="component" value="Unassembled WGS sequence"/>
</dbReference>
<proteinExistence type="predicted"/>
<comment type="caution">
    <text evidence="2">The sequence shown here is derived from an EMBL/GenBank/DDBJ whole genome shotgun (WGS) entry which is preliminary data.</text>
</comment>
<reference evidence="2 3" key="2">
    <citation type="submission" date="2020-06" db="EMBL/GenBank/DDBJ databases">
        <title>Antribacter stalactiti gen. nov., sp. nov., a new member of the family Nacardiaceae isolated from a cave.</title>
        <authorList>
            <person name="Kim I.S."/>
        </authorList>
    </citation>
    <scope>NUCLEOTIDE SEQUENCE [LARGE SCALE GENOMIC DNA]</scope>
    <source>
        <strain evidence="2 3">YC2-7</strain>
    </source>
</reference>
<dbReference type="RefSeq" id="WP_169592852.1">
    <property type="nucleotide sequence ID" value="NZ_VCQU01000011.1"/>
</dbReference>
<sequence>MVNHEIDPSSREAAAADSSSEVRRIEVARTSEKVVRIVGDWAVHTFLDESGNELHSIGFPRQPLFSEEDIAASENETQLV</sequence>
<evidence type="ECO:0000313" key="2">
    <source>
        <dbReference type="EMBL" id="NMN98470.1"/>
    </source>
</evidence>
<accession>A0A848KQB5</accession>
<dbReference type="EMBL" id="VCQU01000011">
    <property type="protein sequence ID" value="NMN98470.1"/>
    <property type="molecule type" value="Genomic_DNA"/>
</dbReference>
<keyword evidence="3" id="KW-1185">Reference proteome</keyword>
<feature type="compositionally biased region" description="Basic and acidic residues" evidence="1">
    <location>
        <begin position="1"/>
        <end position="10"/>
    </location>
</feature>
<name>A0A848KQB5_9NOCA</name>
<reference evidence="2 3" key="1">
    <citation type="submission" date="2019-05" db="EMBL/GenBank/DDBJ databases">
        <authorList>
            <person name="Lee S.D."/>
        </authorList>
    </citation>
    <scope>NUCLEOTIDE SEQUENCE [LARGE SCALE GENOMIC DNA]</scope>
    <source>
        <strain evidence="2 3">YC2-7</strain>
    </source>
</reference>
<evidence type="ECO:0000256" key="1">
    <source>
        <dbReference type="SAM" id="MobiDB-lite"/>
    </source>
</evidence>
<evidence type="ECO:0000313" key="3">
    <source>
        <dbReference type="Proteomes" id="UP000535543"/>
    </source>
</evidence>